<reference evidence="1 2" key="1">
    <citation type="journal article" date="2018" name="Nat. Ecol. Evol.">
        <title>Pezizomycetes genomes reveal the molecular basis of ectomycorrhizal truffle lifestyle.</title>
        <authorList>
            <person name="Murat C."/>
            <person name="Payen T."/>
            <person name="Noel B."/>
            <person name="Kuo A."/>
            <person name="Morin E."/>
            <person name="Chen J."/>
            <person name="Kohler A."/>
            <person name="Krizsan K."/>
            <person name="Balestrini R."/>
            <person name="Da Silva C."/>
            <person name="Montanini B."/>
            <person name="Hainaut M."/>
            <person name="Levati E."/>
            <person name="Barry K.W."/>
            <person name="Belfiori B."/>
            <person name="Cichocki N."/>
            <person name="Clum A."/>
            <person name="Dockter R.B."/>
            <person name="Fauchery L."/>
            <person name="Guy J."/>
            <person name="Iotti M."/>
            <person name="Le Tacon F."/>
            <person name="Lindquist E.A."/>
            <person name="Lipzen A."/>
            <person name="Malagnac F."/>
            <person name="Mello A."/>
            <person name="Molinier V."/>
            <person name="Miyauchi S."/>
            <person name="Poulain J."/>
            <person name="Riccioni C."/>
            <person name="Rubini A."/>
            <person name="Sitrit Y."/>
            <person name="Splivallo R."/>
            <person name="Traeger S."/>
            <person name="Wang M."/>
            <person name="Zifcakova L."/>
            <person name="Wipf D."/>
            <person name="Zambonelli A."/>
            <person name="Paolocci F."/>
            <person name="Nowrousian M."/>
            <person name="Ottonello S."/>
            <person name="Baldrian P."/>
            <person name="Spatafora J.W."/>
            <person name="Henrissat B."/>
            <person name="Nagy L.G."/>
            <person name="Aury J.M."/>
            <person name="Wincker P."/>
            <person name="Grigoriev I.V."/>
            <person name="Bonfante P."/>
            <person name="Martin F.M."/>
        </authorList>
    </citation>
    <scope>NUCLEOTIDE SEQUENCE [LARGE SCALE GENOMIC DNA]</scope>
    <source>
        <strain evidence="1 2">RN42</strain>
    </source>
</reference>
<keyword evidence="2" id="KW-1185">Reference proteome</keyword>
<proteinExistence type="predicted"/>
<accession>A0A3N4HVS9</accession>
<protein>
    <submittedName>
        <fullName evidence="1">Uncharacterized protein</fullName>
    </submittedName>
</protein>
<evidence type="ECO:0000313" key="2">
    <source>
        <dbReference type="Proteomes" id="UP000275078"/>
    </source>
</evidence>
<dbReference type="Proteomes" id="UP000275078">
    <property type="component" value="Unassembled WGS sequence"/>
</dbReference>
<gene>
    <name evidence="1" type="ORF">BJ508DRAFT_330394</name>
</gene>
<dbReference type="STRING" id="1160509.A0A3N4HVS9"/>
<name>A0A3N4HVS9_ASCIM</name>
<dbReference type="EMBL" id="ML119730">
    <property type="protein sequence ID" value="RPA77196.1"/>
    <property type="molecule type" value="Genomic_DNA"/>
</dbReference>
<sequence>MPKPHSHRHHPPRLSTFSFTTTSTISLPSQPVQQLQKRHCSADDLLTLPVPPMSVSFSPTLPSSALRNATKKIRLLDPYEQKEKDGECVDIPTYISIERLPTDGVSDVSRQVLVERALAVTDLVSTSTLGGEKFVRTYHPVFADKDFVGLFTHPAGYRVAGLFVHILPIALVPFHHSGYADSFHTLDPRCLLGEQTISRIMSLFPYSIGCRVYKAGFISILVRKGKLRMIQETVLDWPGHRLGGLIVGLEEWSVEQTSDELLWGTSASKENETFMSMGTVGVKLRRRDGLVALTVATHAFVRRALQLTVHKNSLKEWTKRLLITTALSRPVSSLAKARPTAWCLNKLSDCSSIGKLVYLNYNKKAIGRISISYDTPSAVVPYPYGYNHDLSLIVQETEPLPNILPPVKGPRLASTFARPERALAESSVFTMRQRVSLPGKPEVYSGKVISEEQKEEPIEACEYTWMEGVHKRFLLCRTPNDAQAVDGASGSVLCLGTPKDQTVEPICFQNFETPFPFPWNLDTMKPQPLDQYRPTIEAPPGPESLMTICPINFQLKGGFFLPDDIQSSTILTTQPESQTWSGGYPSAMDGADGTAGSVTGVVVGMGKAGGHIKGFSDIGPRGN</sequence>
<dbReference type="OrthoDB" id="3009558at2759"/>
<evidence type="ECO:0000313" key="1">
    <source>
        <dbReference type="EMBL" id="RPA77196.1"/>
    </source>
</evidence>
<dbReference type="AlphaFoldDB" id="A0A3N4HVS9"/>
<organism evidence="1 2">
    <name type="scientific">Ascobolus immersus RN42</name>
    <dbReference type="NCBI Taxonomy" id="1160509"/>
    <lineage>
        <taxon>Eukaryota</taxon>
        <taxon>Fungi</taxon>
        <taxon>Dikarya</taxon>
        <taxon>Ascomycota</taxon>
        <taxon>Pezizomycotina</taxon>
        <taxon>Pezizomycetes</taxon>
        <taxon>Pezizales</taxon>
        <taxon>Ascobolaceae</taxon>
        <taxon>Ascobolus</taxon>
    </lineage>
</organism>